<proteinExistence type="predicted"/>
<dbReference type="RefSeq" id="XP_040686594.1">
    <property type="nucleotide sequence ID" value="XM_040839463.1"/>
</dbReference>
<dbReference type="Proteomes" id="UP000184383">
    <property type="component" value="Unassembled WGS sequence"/>
</dbReference>
<dbReference type="OrthoDB" id="3766406at2759"/>
<dbReference type="EMBL" id="KV878214">
    <property type="protein sequence ID" value="OJJ32917.1"/>
    <property type="molecule type" value="Genomic_DNA"/>
</dbReference>
<gene>
    <name evidence="1" type="ORF">ASPWEDRAFT_743800</name>
</gene>
<dbReference type="VEuPathDB" id="FungiDB:ASPWEDRAFT_743800"/>
<reference evidence="2" key="1">
    <citation type="journal article" date="2017" name="Genome Biol.">
        <title>Comparative genomics reveals high biological diversity and specific adaptations in the industrially and medically important fungal genus Aspergillus.</title>
        <authorList>
            <person name="de Vries R.P."/>
            <person name="Riley R."/>
            <person name="Wiebenga A."/>
            <person name="Aguilar-Osorio G."/>
            <person name="Amillis S."/>
            <person name="Uchima C.A."/>
            <person name="Anderluh G."/>
            <person name="Asadollahi M."/>
            <person name="Askin M."/>
            <person name="Barry K."/>
            <person name="Battaglia E."/>
            <person name="Bayram O."/>
            <person name="Benocci T."/>
            <person name="Braus-Stromeyer S.A."/>
            <person name="Caldana C."/>
            <person name="Canovas D."/>
            <person name="Cerqueira G.C."/>
            <person name="Chen F."/>
            <person name="Chen W."/>
            <person name="Choi C."/>
            <person name="Clum A."/>
            <person name="Dos Santos R.A."/>
            <person name="Damasio A.R."/>
            <person name="Diallinas G."/>
            <person name="Emri T."/>
            <person name="Fekete E."/>
            <person name="Flipphi M."/>
            <person name="Freyberg S."/>
            <person name="Gallo A."/>
            <person name="Gournas C."/>
            <person name="Habgood R."/>
            <person name="Hainaut M."/>
            <person name="Harispe M.L."/>
            <person name="Henrissat B."/>
            <person name="Hilden K.S."/>
            <person name="Hope R."/>
            <person name="Hossain A."/>
            <person name="Karabika E."/>
            <person name="Karaffa L."/>
            <person name="Karanyi Z."/>
            <person name="Krasevec N."/>
            <person name="Kuo A."/>
            <person name="Kusch H."/>
            <person name="LaButti K."/>
            <person name="Lagendijk E.L."/>
            <person name="Lapidus A."/>
            <person name="Levasseur A."/>
            <person name="Lindquist E."/>
            <person name="Lipzen A."/>
            <person name="Logrieco A.F."/>
            <person name="MacCabe A."/>
            <person name="Maekelae M.R."/>
            <person name="Malavazi I."/>
            <person name="Melin P."/>
            <person name="Meyer V."/>
            <person name="Mielnichuk N."/>
            <person name="Miskei M."/>
            <person name="Molnar A.P."/>
            <person name="Mule G."/>
            <person name="Ngan C.Y."/>
            <person name="Orejas M."/>
            <person name="Orosz E."/>
            <person name="Ouedraogo J.P."/>
            <person name="Overkamp K.M."/>
            <person name="Park H.-S."/>
            <person name="Perrone G."/>
            <person name="Piumi F."/>
            <person name="Punt P.J."/>
            <person name="Ram A.F."/>
            <person name="Ramon A."/>
            <person name="Rauscher S."/>
            <person name="Record E."/>
            <person name="Riano-Pachon D.M."/>
            <person name="Robert V."/>
            <person name="Roehrig J."/>
            <person name="Ruller R."/>
            <person name="Salamov A."/>
            <person name="Salih N.S."/>
            <person name="Samson R.A."/>
            <person name="Sandor E."/>
            <person name="Sanguinetti M."/>
            <person name="Schuetze T."/>
            <person name="Sepcic K."/>
            <person name="Shelest E."/>
            <person name="Sherlock G."/>
            <person name="Sophianopoulou V."/>
            <person name="Squina F.M."/>
            <person name="Sun H."/>
            <person name="Susca A."/>
            <person name="Todd R.B."/>
            <person name="Tsang A."/>
            <person name="Unkles S.E."/>
            <person name="van de Wiele N."/>
            <person name="van Rossen-Uffink D."/>
            <person name="Oliveira J.V."/>
            <person name="Vesth T.C."/>
            <person name="Visser J."/>
            <person name="Yu J.-H."/>
            <person name="Zhou M."/>
            <person name="Andersen M.R."/>
            <person name="Archer D.B."/>
            <person name="Baker S.E."/>
            <person name="Benoit I."/>
            <person name="Brakhage A.A."/>
            <person name="Braus G.H."/>
            <person name="Fischer R."/>
            <person name="Frisvad J.C."/>
            <person name="Goldman G.H."/>
            <person name="Houbraken J."/>
            <person name="Oakley B."/>
            <person name="Pocsi I."/>
            <person name="Scazzocchio C."/>
            <person name="Seiboth B."/>
            <person name="vanKuyk P.A."/>
            <person name="Wortman J."/>
            <person name="Dyer P.S."/>
            <person name="Grigoriev I.V."/>
        </authorList>
    </citation>
    <scope>NUCLEOTIDE SEQUENCE [LARGE SCALE GENOMIC DNA]</scope>
    <source>
        <strain evidence="2">DTO 134E9</strain>
    </source>
</reference>
<dbReference type="GeneID" id="63755311"/>
<name>A0A1L9RDH5_ASPWE</name>
<dbReference type="STRING" id="1073089.A0A1L9RDH5"/>
<evidence type="ECO:0000313" key="1">
    <source>
        <dbReference type="EMBL" id="OJJ32917.1"/>
    </source>
</evidence>
<organism evidence="1 2">
    <name type="scientific">Aspergillus wentii DTO 134E9</name>
    <dbReference type="NCBI Taxonomy" id="1073089"/>
    <lineage>
        <taxon>Eukaryota</taxon>
        <taxon>Fungi</taxon>
        <taxon>Dikarya</taxon>
        <taxon>Ascomycota</taxon>
        <taxon>Pezizomycotina</taxon>
        <taxon>Eurotiomycetes</taxon>
        <taxon>Eurotiomycetidae</taxon>
        <taxon>Eurotiales</taxon>
        <taxon>Aspergillaceae</taxon>
        <taxon>Aspergillus</taxon>
        <taxon>Aspergillus subgen. Cremei</taxon>
    </lineage>
</organism>
<protein>
    <submittedName>
        <fullName evidence="1">Uncharacterized protein</fullName>
    </submittedName>
</protein>
<evidence type="ECO:0000313" key="2">
    <source>
        <dbReference type="Proteomes" id="UP000184383"/>
    </source>
</evidence>
<dbReference type="AlphaFoldDB" id="A0A1L9RDH5"/>
<accession>A0A1L9RDH5</accession>
<keyword evidence="2" id="KW-1185">Reference proteome</keyword>
<sequence>MSTADIKQASLAGLPTEILLLIEKNLDITEQANLPLINQALHAKLGTGAWIRLRDERSLPRSFLWGLKKDTGLDESVLLSVQAPLKAAMRRYRRGPKHGLNPLSLAYLEINAGFEGCTTMVAVEPRICQTSTGEATFVLQVQSWVLFNYPDPHRRKHRPDVWGLDFVNVCVDVLLSDIKMTPLLHEFLEHHDLTSKQKTVSSMFHCQTCNLDFQIEVRNYARDPAVMVTRWIDLGQGLDATDPLWQACRAQACYGGSIRGAAYGDGHVRDMFMAAGGPDGEAIVRNYERYLFEGRFTEYMRQWNSHTWILRREEVLWLWNES</sequence>